<dbReference type="Gene3D" id="3.40.50.1460">
    <property type="match status" value="1"/>
</dbReference>
<dbReference type="PRINTS" id="PR00776">
    <property type="entry name" value="HEMOGLOBNASE"/>
</dbReference>
<proteinExistence type="inferred from homology"/>
<comment type="caution">
    <text evidence="2">The sequence shown here is derived from an EMBL/GenBank/DDBJ whole genome shotgun (WGS) entry which is preliminary data.</text>
</comment>
<dbReference type="PANTHER" id="PTHR12000:SF42">
    <property type="entry name" value="LEGUMAIN"/>
    <property type="match status" value="1"/>
</dbReference>
<evidence type="ECO:0000256" key="1">
    <source>
        <dbReference type="ARBA" id="ARBA00009941"/>
    </source>
</evidence>
<dbReference type="PANTHER" id="PTHR12000">
    <property type="entry name" value="HEMOGLOBINASE FAMILY MEMBER"/>
    <property type="match status" value="1"/>
</dbReference>
<reference evidence="2" key="2">
    <citation type="submission" date="2022-01" db="EMBL/GenBank/DDBJ databases">
        <authorList>
            <person name="Yamashiro T."/>
            <person name="Shiraishi A."/>
            <person name="Satake H."/>
            <person name="Nakayama K."/>
        </authorList>
    </citation>
    <scope>NUCLEOTIDE SEQUENCE</scope>
</reference>
<protein>
    <submittedName>
        <fullName evidence="2">Ankyrin repeat-containing protein ITN1-like protein</fullName>
    </submittedName>
</protein>
<name>A0ABQ5IPY8_9ASTR</name>
<dbReference type="InterPro" id="IPR001096">
    <property type="entry name" value="Peptidase_C13"/>
</dbReference>
<sequence>MLHFMAIDVYTGVPKHYTGSDVNPKNFLAVLAGDEKAVGGKKVVKSTPKDHVFVYYAGHGGKDILERPTMQLEKSCLVATLARIELQERFQSMVLYVSACHSACVFQDYNFSRIYMLTSSRCNELSYDRTLYTIFGKYWMIHSESHDIKVTTLGDQFEYLKRKLMIFSNVTEIGNVSHKGNMLSLYHGQHYPLEDKKEDPRSRLTVVFLAIIARPTHGVKLLGGPASVDLDFCSQLVMKRVGKTIKLMDTVAKINDPQLCQCSFDVALRSSLERIVTASGPGFGDWQWRLATLPFAFGGLGVYSAGDVLNYAFFVSRLQSTGLQSKLLRHTSIIASGPNFDVFNTSMETDLLSNPYEIATPKLMKKMADIYFRRVTKNAESTFSLSSRQMALWQSQREDIPLIGLGRLLSLV</sequence>
<dbReference type="Proteomes" id="UP001151760">
    <property type="component" value="Unassembled WGS sequence"/>
</dbReference>
<dbReference type="Pfam" id="PF01650">
    <property type="entry name" value="Peptidase_C13"/>
    <property type="match status" value="1"/>
</dbReference>
<evidence type="ECO:0000313" key="3">
    <source>
        <dbReference type="Proteomes" id="UP001151760"/>
    </source>
</evidence>
<accession>A0ABQ5IPY8</accession>
<keyword evidence="3" id="KW-1185">Reference proteome</keyword>
<comment type="similarity">
    <text evidence="1">Belongs to the peptidase C13 family.</text>
</comment>
<organism evidence="2 3">
    <name type="scientific">Tanacetum coccineum</name>
    <dbReference type="NCBI Taxonomy" id="301880"/>
    <lineage>
        <taxon>Eukaryota</taxon>
        <taxon>Viridiplantae</taxon>
        <taxon>Streptophyta</taxon>
        <taxon>Embryophyta</taxon>
        <taxon>Tracheophyta</taxon>
        <taxon>Spermatophyta</taxon>
        <taxon>Magnoliopsida</taxon>
        <taxon>eudicotyledons</taxon>
        <taxon>Gunneridae</taxon>
        <taxon>Pentapetalae</taxon>
        <taxon>asterids</taxon>
        <taxon>campanulids</taxon>
        <taxon>Asterales</taxon>
        <taxon>Asteraceae</taxon>
        <taxon>Asteroideae</taxon>
        <taxon>Anthemideae</taxon>
        <taxon>Anthemidinae</taxon>
        <taxon>Tanacetum</taxon>
    </lineage>
</organism>
<reference evidence="2" key="1">
    <citation type="journal article" date="2022" name="Int. J. Mol. Sci.">
        <title>Draft Genome of Tanacetum Coccineum: Genomic Comparison of Closely Related Tanacetum-Family Plants.</title>
        <authorList>
            <person name="Yamashiro T."/>
            <person name="Shiraishi A."/>
            <person name="Nakayama K."/>
            <person name="Satake H."/>
        </authorList>
    </citation>
    <scope>NUCLEOTIDE SEQUENCE</scope>
</reference>
<evidence type="ECO:0000313" key="2">
    <source>
        <dbReference type="EMBL" id="GJU02229.1"/>
    </source>
</evidence>
<gene>
    <name evidence="2" type="ORF">Tco_1112567</name>
</gene>
<dbReference type="EMBL" id="BQNB010021038">
    <property type="protein sequence ID" value="GJU02229.1"/>
    <property type="molecule type" value="Genomic_DNA"/>
</dbReference>